<dbReference type="GO" id="GO:0005615">
    <property type="term" value="C:extracellular space"/>
    <property type="evidence" value="ECO:0007669"/>
    <property type="project" value="TreeGrafter"/>
</dbReference>
<dbReference type="EMBL" id="JAHKSW010000014">
    <property type="protein sequence ID" value="KAG7324556.1"/>
    <property type="molecule type" value="Genomic_DNA"/>
</dbReference>
<evidence type="ECO:0000259" key="14">
    <source>
        <dbReference type="PROSITE" id="PS50958"/>
    </source>
</evidence>
<dbReference type="PROSITE" id="PS00524">
    <property type="entry name" value="SMB_1"/>
    <property type="match status" value="1"/>
</dbReference>
<dbReference type="FunFam" id="4.10.410.20:FF:000002">
    <property type="entry name" value="Ectonucleotide pyrophosphatase/phosphodiesterase family member 2"/>
    <property type="match status" value="1"/>
</dbReference>
<feature type="compositionally biased region" description="Polar residues" evidence="13">
    <location>
        <begin position="15"/>
        <end position="26"/>
    </location>
</feature>
<evidence type="ECO:0000256" key="10">
    <source>
        <dbReference type="ARBA" id="ARBA00022837"/>
    </source>
</evidence>
<evidence type="ECO:0000313" key="15">
    <source>
        <dbReference type="EMBL" id="KAG7324556.1"/>
    </source>
</evidence>
<evidence type="ECO:0000256" key="1">
    <source>
        <dbReference type="ARBA" id="ARBA00001947"/>
    </source>
</evidence>
<dbReference type="GO" id="GO:0006955">
    <property type="term" value="P:immune response"/>
    <property type="evidence" value="ECO:0007669"/>
    <property type="project" value="InterPro"/>
</dbReference>
<evidence type="ECO:0000256" key="8">
    <source>
        <dbReference type="ARBA" id="ARBA00022801"/>
    </source>
</evidence>
<dbReference type="AlphaFoldDB" id="A0A9D3NL42"/>
<keyword evidence="16" id="KW-1185">Reference proteome</keyword>
<reference evidence="15 16" key="1">
    <citation type="submission" date="2021-06" db="EMBL/GenBank/DDBJ databases">
        <title>Chromosome-level genome assembly of the red-tail catfish (Hemibagrus wyckioides).</title>
        <authorList>
            <person name="Shao F."/>
        </authorList>
    </citation>
    <scope>NUCLEOTIDE SEQUENCE [LARGE SCALE GENOMIC DNA]</scope>
    <source>
        <strain evidence="15">EC202008001</strain>
        <tissue evidence="15">Blood</tissue>
    </source>
</reference>
<dbReference type="SMART" id="SM00892">
    <property type="entry name" value="Endonuclease_NS"/>
    <property type="match status" value="1"/>
</dbReference>
<feature type="domain" description="SMB" evidence="14">
    <location>
        <begin position="174"/>
        <end position="218"/>
    </location>
</feature>
<keyword evidence="11" id="KW-1015">Disulfide bond</keyword>
<evidence type="ECO:0000256" key="4">
    <source>
        <dbReference type="ARBA" id="ARBA00022525"/>
    </source>
</evidence>
<evidence type="ECO:0000256" key="6">
    <source>
        <dbReference type="ARBA" id="ARBA00022729"/>
    </source>
</evidence>
<dbReference type="SUPFAM" id="SSF90188">
    <property type="entry name" value="Somatomedin B domain"/>
    <property type="match status" value="2"/>
</dbReference>
<dbReference type="InterPro" id="IPR044925">
    <property type="entry name" value="His-Me_finger_sf"/>
</dbReference>
<dbReference type="GO" id="GO:0030247">
    <property type="term" value="F:polysaccharide binding"/>
    <property type="evidence" value="ECO:0007669"/>
    <property type="project" value="InterPro"/>
</dbReference>
<dbReference type="FunFam" id="3.40.720.10:FF:000006">
    <property type="entry name" value="Ectonucleotide pyrophosphatase/phosphodiesterase family member 2"/>
    <property type="match status" value="1"/>
</dbReference>
<evidence type="ECO:0000256" key="2">
    <source>
        <dbReference type="ARBA" id="ARBA00004613"/>
    </source>
</evidence>
<dbReference type="PANTHER" id="PTHR10151">
    <property type="entry name" value="ECTONUCLEOTIDE PYROPHOSPHATASE/PHOSPHODIESTERASE"/>
    <property type="match status" value="1"/>
</dbReference>
<dbReference type="Gene3D" id="4.10.410.20">
    <property type="match status" value="2"/>
</dbReference>
<evidence type="ECO:0000256" key="12">
    <source>
        <dbReference type="ARBA" id="ARBA00023180"/>
    </source>
</evidence>
<keyword evidence="10" id="KW-0106">Calcium</keyword>
<keyword evidence="4" id="KW-0964">Secreted</keyword>
<keyword evidence="5" id="KW-0479">Metal-binding</keyword>
<dbReference type="GO" id="GO:0008270">
    <property type="term" value="F:zinc ion binding"/>
    <property type="evidence" value="ECO:0007669"/>
    <property type="project" value="TreeGrafter"/>
</dbReference>
<dbReference type="Proteomes" id="UP000824219">
    <property type="component" value="Linkage Group LG14"/>
</dbReference>
<keyword evidence="12" id="KW-0325">Glycoprotein</keyword>
<evidence type="ECO:0000256" key="11">
    <source>
        <dbReference type="ARBA" id="ARBA00023157"/>
    </source>
</evidence>
<comment type="subcellular location">
    <subcellularLocation>
        <location evidence="2">Secreted</location>
    </subcellularLocation>
</comment>
<evidence type="ECO:0000256" key="5">
    <source>
        <dbReference type="ARBA" id="ARBA00022723"/>
    </source>
</evidence>
<dbReference type="Pfam" id="PF01663">
    <property type="entry name" value="Phosphodiest"/>
    <property type="match status" value="1"/>
</dbReference>
<proteinExistence type="inferred from homology"/>
<dbReference type="CDD" id="cd16018">
    <property type="entry name" value="Enpp"/>
    <property type="match status" value="1"/>
</dbReference>
<dbReference type="CDD" id="cd00091">
    <property type="entry name" value="NUC"/>
    <property type="match status" value="1"/>
</dbReference>
<keyword evidence="6" id="KW-0732">Signal</keyword>
<dbReference type="InterPro" id="IPR002591">
    <property type="entry name" value="Phosphodiest/P_Trfase"/>
</dbReference>
<dbReference type="FunFam" id="4.10.410.20:FF:000001">
    <property type="entry name" value="Ectonucleotide pyrophosphatase/phosphodiesterase family member 2"/>
    <property type="match status" value="1"/>
</dbReference>
<dbReference type="InterPro" id="IPR020436">
    <property type="entry name" value="SMB_chordata"/>
</dbReference>
<dbReference type="GO" id="GO:0047391">
    <property type="term" value="F:alkylglycerophosphoethanolamine phosphodiesterase activity"/>
    <property type="evidence" value="ECO:0007669"/>
    <property type="project" value="TreeGrafter"/>
</dbReference>
<dbReference type="GO" id="GO:0005044">
    <property type="term" value="F:scavenger receptor activity"/>
    <property type="evidence" value="ECO:0007669"/>
    <property type="project" value="InterPro"/>
</dbReference>
<organism evidence="15 16">
    <name type="scientific">Hemibagrus wyckioides</name>
    <dbReference type="NCBI Taxonomy" id="337641"/>
    <lineage>
        <taxon>Eukaryota</taxon>
        <taxon>Metazoa</taxon>
        <taxon>Chordata</taxon>
        <taxon>Craniata</taxon>
        <taxon>Vertebrata</taxon>
        <taxon>Euteleostomi</taxon>
        <taxon>Actinopterygii</taxon>
        <taxon>Neopterygii</taxon>
        <taxon>Teleostei</taxon>
        <taxon>Ostariophysi</taxon>
        <taxon>Siluriformes</taxon>
        <taxon>Bagridae</taxon>
        <taxon>Hemibagrus</taxon>
    </lineage>
</organism>
<dbReference type="PRINTS" id="PR00022">
    <property type="entry name" value="SOMATOMEDINB"/>
</dbReference>
<dbReference type="GO" id="GO:0034638">
    <property type="term" value="P:phosphatidylcholine catabolic process"/>
    <property type="evidence" value="ECO:0007669"/>
    <property type="project" value="TreeGrafter"/>
</dbReference>
<dbReference type="InterPro" id="IPR036024">
    <property type="entry name" value="Somatomedin_B-like_dom_sf"/>
</dbReference>
<dbReference type="Gene3D" id="3.40.570.10">
    <property type="entry name" value="Extracellular Endonuclease, subunit A"/>
    <property type="match status" value="1"/>
</dbReference>
<dbReference type="InterPro" id="IPR017850">
    <property type="entry name" value="Alkaline_phosphatase_core_sf"/>
</dbReference>
<dbReference type="Pfam" id="PF01033">
    <property type="entry name" value="Somatomedin_B"/>
    <property type="match status" value="2"/>
</dbReference>
<dbReference type="SMART" id="SM00477">
    <property type="entry name" value="NUC"/>
    <property type="match status" value="1"/>
</dbReference>
<dbReference type="InterPro" id="IPR001604">
    <property type="entry name" value="Endo_G_ENPP1-like_dom"/>
</dbReference>
<name>A0A9D3NL42_9TELE</name>
<dbReference type="Gene3D" id="3.40.720.10">
    <property type="entry name" value="Alkaline Phosphatase, subunit A"/>
    <property type="match status" value="1"/>
</dbReference>
<keyword evidence="8" id="KW-0378">Hydrolase</keyword>
<dbReference type="SMART" id="SM00201">
    <property type="entry name" value="SO"/>
    <property type="match status" value="2"/>
</dbReference>
<keyword evidence="9" id="KW-0862">Zinc</keyword>
<comment type="caution">
    <text evidence="15">The sequence shown here is derived from an EMBL/GenBank/DDBJ whole genome shotgun (WGS) entry which is preliminary data.</text>
</comment>
<dbReference type="InterPro" id="IPR001212">
    <property type="entry name" value="Somatomedin_B_dom"/>
</dbReference>
<evidence type="ECO:0000313" key="16">
    <source>
        <dbReference type="Proteomes" id="UP000824219"/>
    </source>
</evidence>
<evidence type="ECO:0000256" key="7">
    <source>
        <dbReference type="ARBA" id="ARBA00022737"/>
    </source>
</evidence>
<protein>
    <recommendedName>
        <fullName evidence="14">SMB domain-containing protein</fullName>
    </recommendedName>
</protein>
<dbReference type="Pfam" id="PF01223">
    <property type="entry name" value="Endonuclease_NS"/>
    <property type="match status" value="1"/>
</dbReference>
<dbReference type="SUPFAM" id="SSF53649">
    <property type="entry name" value="Alkaline phosphatase-like"/>
    <property type="match status" value="1"/>
</dbReference>
<dbReference type="InterPro" id="IPR020821">
    <property type="entry name" value="ENPP1-3/EXOG-like_nuc-like"/>
</dbReference>
<dbReference type="GO" id="GO:0005509">
    <property type="term" value="F:calcium ion binding"/>
    <property type="evidence" value="ECO:0007669"/>
    <property type="project" value="TreeGrafter"/>
</dbReference>
<feature type="region of interest" description="Disordered" evidence="13">
    <location>
        <begin position="1"/>
        <end position="26"/>
    </location>
</feature>
<feature type="domain" description="SMB" evidence="14">
    <location>
        <begin position="130"/>
        <end position="173"/>
    </location>
</feature>
<dbReference type="SUPFAM" id="SSF54060">
    <property type="entry name" value="His-Me finger endonucleases"/>
    <property type="match status" value="1"/>
</dbReference>
<accession>A0A9D3NL42</accession>
<dbReference type="GO" id="GO:0004622">
    <property type="term" value="F:phosphatidylcholine lysophospholipase activity"/>
    <property type="evidence" value="ECO:0007669"/>
    <property type="project" value="TreeGrafter"/>
</dbReference>
<dbReference type="OrthoDB" id="415411at2759"/>
<dbReference type="PANTHER" id="PTHR10151:SF128">
    <property type="entry name" value="ECTONUCLEOTIDE PYROPHOSPHATASE_PHOSPHODIESTERASE FAMILY MEMBER 2-LIKE"/>
    <property type="match status" value="1"/>
</dbReference>
<evidence type="ECO:0000256" key="9">
    <source>
        <dbReference type="ARBA" id="ARBA00022833"/>
    </source>
</evidence>
<keyword evidence="7" id="KW-0677">Repeat</keyword>
<dbReference type="GO" id="GO:0003676">
    <property type="term" value="F:nucleic acid binding"/>
    <property type="evidence" value="ECO:0007669"/>
    <property type="project" value="InterPro"/>
</dbReference>
<dbReference type="InterPro" id="IPR044929">
    <property type="entry name" value="DNA/RNA_non-sp_Endonuclease_sf"/>
</dbReference>
<comment type="similarity">
    <text evidence="3">Belongs to the nucleotide pyrophosphatase/phosphodiesterase family.</text>
</comment>
<evidence type="ECO:0000256" key="13">
    <source>
        <dbReference type="SAM" id="MobiDB-lite"/>
    </source>
</evidence>
<sequence>MFAHLWSKFTRGRKSSPSQTELTASQCGTSTRDRYCARIGWRRRAHVGQGKQHASAPPCVSGQRNVGKDSLTLLVHRRGGTMLLGKLVVGVFLVVLGPRVCVGYVFQAVQPTEEKEEIPLSPKVSKWESTAGSCKGRCFELVEAEPPGCRCDNLCKTYYSCCADFDKQCLKTAGGFECTAERCGESRNEDYACQCSEDCLEKGDCCTNFKALCKGESPWVDGDCEEIKAPECPAGFVRPPLFIISLDGFRASYIKKGKSVIPNIHKLRTCGTRSPHMRPMYPSKTFPNLYTLATGLYPESHGIVCNSMYDPVFDANFNLRGREKLNHRWWGGQPIWITAEKQGVKAATFFWPWVIPLERRILTMLRWLHLPDDERPYVYAVHSEQPDTFGHRLGPLSSELDNPLREIDNIIGQLMNGLKQMNLHRCVNVIIVGDHGMEEAHCDRTEYLSSYGLNINDFTLIPGSSGRLRPKNQSMPYDPKELVANLTCKMPNQHFKAYLKQHLPKRLHYANNRRIEDVHLLMERKWLVAMNRLPGSCGYFGDHGFDNIISSMQTIFLGYGPSFKFRTEVPPFENIELYNVMCDLLGLTPAPNNGTHGSLNSILKDPPFTPIQPEEVTSPKPLEPAAASLAFYNLGCSCDDENMIEESTDGFFTDITAFLNNVTHLLFGRPAVLFQTSYSLLHHSNYISAYSYELHMPLWTAFTIIPLIESTASPRSECVRADIRIPPEHTQTCDFNKQDHKIVRGFLFPPGYSTTPESTHDASLITNTVPMYPAFKRIWSYLQKTVLRRYSEERNIINVVTGPIFDYDSDGLRDTVEKIREHEGDSSPVPTHFYVIIASCERLNSTEEECAESISMVSFILPHRPDNSESCNSSEEPSHWVEGILRTHTARVRDVELLTGLDFYRSVPLPFTKTLALKTYLHTFEDNI</sequence>
<gene>
    <name evidence="15" type="ORF">KOW79_012572</name>
</gene>
<dbReference type="GO" id="GO:0004528">
    <property type="term" value="F:phosphodiesterase I activity"/>
    <property type="evidence" value="ECO:0007669"/>
    <property type="project" value="TreeGrafter"/>
</dbReference>
<comment type="cofactor">
    <cofactor evidence="1">
        <name>Zn(2+)</name>
        <dbReference type="ChEBI" id="CHEBI:29105"/>
    </cofactor>
</comment>
<dbReference type="PROSITE" id="PS50958">
    <property type="entry name" value="SMB_2"/>
    <property type="match status" value="2"/>
</dbReference>
<evidence type="ECO:0000256" key="3">
    <source>
        <dbReference type="ARBA" id="ARBA00010594"/>
    </source>
</evidence>